<accession>A0A0G3BQ19</accession>
<dbReference type="Proteomes" id="UP000035352">
    <property type="component" value="Chromosome"/>
</dbReference>
<dbReference type="InterPro" id="IPR003423">
    <property type="entry name" value="OMP_efflux"/>
</dbReference>
<evidence type="ECO:0000256" key="3">
    <source>
        <dbReference type="SAM" id="MobiDB-lite"/>
    </source>
</evidence>
<feature type="chain" id="PRO_5005183984" evidence="4">
    <location>
        <begin position="19"/>
        <end position="404"/>
    </location>
</feature>
<reference evidence="5 6" key="1">
    <citation type="submission" date="2015-05" db="EMBL/GenBank/DDBJ databases">
        <authorList>
            <person name="Tang B."/>
            <person name="Yu Y."/>
        </authorList>
    </citation>
    <scope>NUCLEOTIDE SEQUENCE [LARGE SCALE GENOMIC DNA]</scope>
    <source>
        <strain evidence="5 6">DSM 7029</strain>
    </source>
</reference>
<evidence type="ECO:0000256" key="1">
    <source>
        <dbReference type="ARBA" id="ARBA00007613"/>
    </source>
</evidence>
<keyword evidence="2" id="KW-0175">Coiled coil</keyword>
<name>A0A0G3BQ19_9BURK</name>
<sequence length="404" mass="42524">MTPGLLLAGAICCGVAVAQPAVVPVSSLSHAVEAAWRRATAAAESRGRALEAEAARAAASSWAPGSPALSLEHRNDRLHDARGARETELGVSVPVWRFGQQAARQAAAQAQETTARATAATARLGVAGEVREAAWALVAEHAALQSARQEQQTLQRLSDDSDRRVAAGDLSRADAMAARAELLAAQGAVAQARQAVAAAHTRWVALTGLPDAVDPAEPALVSPGDTPPAEHPELQRARADVERTRLHYEALRHSRRAPPEVTLSARQDTAARGEPSQQSLGLALRLPLGADAGSRESEAAALTQREVAEVELQQLRDRLAARVSEARTGLDTAQQRLAAEQQRAALLRERARLLDTSFQAGETALPDLLRALAAANQAEAAVARQQAALGLARARLHQALGLMP</sequence>
<evidence type="ECO:0000313" key="6">
    <source>
        <dbReference type="Proteomes" id="UP000035352"/>
    </source>
</evidence>
<feature type="region of interest" description="Disordered" evidence="3">
    <location>
        <begin position="252"/>
        <end position="280"/>
    </location>
</feature>
<comment type="similarity">
    <text evidence="1">Belongs to the outer membrane factor (OMF) (TC 1.B.17) family.</text>
</comment>
<dbReference type="STRING" id="413882.AAW51_2755"/>
<proteinExistence type="inferred from homology"/>
<dbReference type="SUPFAM" id="SSF56954">
    <property type="entry name" value="Outer membrane efflux proteins (OEP)"/>
    <property type="match status" value="1"/>
</dbReference>
<dbReference type="AlphaFoldDB" id="A0A0G3BQ19"/>
<protein>
    <submittedName>
        <fullName evidence="5">Heavy metal RND efflux outer membrane protein, CzcC family</fullName>
    </submittedName>
</protein>
<feature type="coiled-coil region" evidence="2">
    <location>
        <begin position="298"/>
        <end position="350"/>
    </location>
</feature>
<gene>
    <name evidence="5" type="ORF">AAW51_2755</name>
</gene>
<dbReference type="EMBL" id="CP011371">
    <property type="protein sequence ID" value="AKJ29446.1"/>
    <property type="molecule type" value="Genomic_DNA"/>
</dbReference>
<dbReference type="InterPro" id="IPR010131">
    <property type="entry name" value="MdtP/NodT-like"/>
</dbReference>
<keyword evidence="4" id="KW-0732">Signal</keyword>
<dbReference type="GO" id="GO:0015562">
    <property type="term" value="F:efflux transmembrane transporter activity"/>
    <property type="evidence" value="ECO:0007669"/>
    <property type="project" value="InterPro"/>
</dbReference>
<organism evidence="5 6">
    <name type="scientific">Caldimonas brevitalea</name>
    <dbReference type="NCBI Taxonomy" id="413882"/>
    <lineage>
        <taxon>Bacteria</taxon>
        <taxon>Pseudomonadati</taxon>
        <taxon>Pseudomonadota</taxon>
        <taxon>Betaproteobacteria</taxon>
        <taxon>Burkholderiales</taxon>
        <taxon>Sphaerotilaceae</taxon>
        <taxon>Caldimonas</taxon>
    </lineage>
</organism>
<feature type="signal peptide" evidence="4">
    <location>
        <begin position="1"/>
        <end position="18"/>
    </location>
</feature>
<evidence type="ECO:0000256" key="2">
    <source>
        <dbReference type="SAM" id="Coils"/>
    </source>
</evidence>
<dbReference type="PANTHER" id="PTHR30203">
    <property type="entry name" value="OUTER MEMBRANE CATION EFFLUX PROTEIN"/>
    <property type="match status" value="1"/>
</dbReference>
<dbReference type="Pfam" id="PF02321">
    <property type="entry name" value="OEP"/>
    <property type="match status" value="1"/>
</dbReference>
<evidence type="ECO:0000256" key="4">
    <source>
        <dbReference type="SAM" id="SignalP"/>
    </source>
</evidence>
<dbReference type="Gene3D" id="1.20.1600.10">
    <property type="entry name" value="Outer membrane efflux proteins (OEP)"/>
    <property type="match status" value="1"/>
</dbReference>
<evidence type="ECO:0000313" key="5">
    <source>
        <dbReference type="EMBL" id="AKJ29446.1"/>
    </source>
</evidence>
<keyword evidence="6" id="KW-1185">Reference proteome</keyword>
<dbReference type="KEGG" id="pbh:AAW51_2755"/>